<dbReference type="InterPro" id="IPR000298">
    <property type="entry name" value="Cyt_c_oxidase-like_su3"/>
</dbReference>
<evidence type="ECO:0000256" key="3">
    <source>
        <dbReference type="ARBA" id="ARBA00022692"/>
    </source>
</evidence>
<sequence length="241" mass="26382">MSIVLAFLAILIGIAAWWLSTQRIMSKPWLEIGVIDEPPSAHPPPTAKIGLGVFLAVAGVLFALSISAYSMRLQAADWWPLPVPRLLWFNTGLLILASAALEWTKVQSRHANLDGVRFGLIGAGIFTLAFVIGQLVVWRELVGEGYFLASNPANAFFYLMTGLHGLHVLGGLVALSRVTFRAFGADEARGDKIPGERGRLPLGVELCAIYWHFLLVVWLVLFALIAGWAGDFFEICRQVLS</sequence>
<dbReference type="PANTHER" id="PTHR11403:SF10">
    <property type="entry name" value="CYTOCHROME C OXIDASE"/>
    <property type="match status" value="1"/>
</dbReference>
<keyword evidence="3 6" id="KW-0812">Transmembrane</keyword>
<feature type="transmembrane region" description="Helical" evidence="7">
    <location>
        <begin position="156"/>
        <end position="175"/>
    </location>
</feature>
<feature type="transmembrane region" description="Helical" evidence="7">
    <location>
        <begin position="6"/>
        <end position="25"/>
    </location>
</feature>
<dbReference type="Pfam" id="PF00510">
    <property type="entry name" value="COX3"/>
    <property type="match status" value="1"/>
</dbReference>
<dbReference type="AlphaFoldDB" id="D7A1T5"/>
<evidence type="ECO:0000313" key="10">
    <source>
        <dbReference type="Proteomes" id="UP000006633"/>
    </source>
</evidence>
<evidence type="ECO:0000256" key="2">
    <source>
        <dbReference type="ARBA" id="ARBA00010581"/>
    </source>
</evidence>
<dbReference type="GO" id="GO:0019646">
    <property type="term" value="P:aerobic electron transport chain"/>
    <property type="evidence" value="ECO:0007669"/>
    <property type="project" value="InterPro"/>
</dbReference>
<keyword evidence="5 7" id="KW-0472">Membrane</keyword>
<dbReference type="PROSITE" id="PS50253">
    <property type="entry name" value="COX3"/>
    <property type="match status" value="1"/>
</dbReference>
<dbReference type="InterPro" id="IPR035973">
    <property type="entry name" value="Cyt_c_oxidase_su3-like_sf"/>
</dbReference>
<dbReference type="Gene3D" id="1.20.120.80">
    <property type="entry name" value="Cytochrome c oxidase, subunit III, four-helix bundle"/>
    <property type="match status" value="1"/>
</dbReference>
<keyword evidence="10" id="KW-1185">Reference proteome</keyword>
<feature type="domain" description="Heme-copper oxidase subunit III family profile" evidence="8">
    <location>
        <begin position="1"/>
        <end position="230"/>
    </location>
</feature>
<dbReference type="InterPro" id="IPR024791">
    <property type="entry name" value="Cyt_c/ubiquinol_Oxase_su3"/>
</dbReference>
<keyword evidence="4 7" id="KW-1133">Transmembrane helix</keyword>
<dbReference type="GO" id="GO:0004129">
    <property type="term" value="F:cytochrome-c oxidase activity"/>
    <property type="evidence" value="ECO:0007669"/>
    <property type="project" value="InterPro"/>
</dbReference>
<evidence type="ECO:0000259" key="8">
    <source>
        <dbReference type="PROSITE" id="PS50253"/>
    </source>
</evidence>
<dbReference type="HOGENOM" id="CLU_044071_4_0_5"/>
<comment type="similarity">
    <text evidence="2 6">Belongs to the cytochrome c oxidase subunit 3 family.</text>
</comment>
<gene>
    <name evidence="9" type="ordered locus">Snov_4242</name>
</gene>
<name>D7A1T5_ANCN5</name>
<dbReference type="CDD" id="cd02865">
    <property type="entry name" value="Heme_Cu_Oxidase_III_2"/>
    <property type="match status" value="1"/>
</dbReference>
<dbReference type="GO" id="GO:0005886">
    <property type="term" value="C:plasma membrane"/>
    <property type="evidence" value="ECO:0007669"/>
    <property type="project" value="UniProtKB-SubCell"/>
</dbReference>
<comment type="subcellular location">
    <subcellularLocation>
        <location evidence="6">Cell membrane</location>
        <topology evidence="6">Multi-pass membrane protein</topology>
    </subcellularLocation>
    <subcellularLocation>
        <location evidence="1">Membrane</location>
        <topology evidence="1">Multi-pass membrane protein</topology>
    </subcellularLocation>
</comment>
<dbReference type="STRING" id="639283.Snov_4242"/>
<evidence type="ECO:0000256" key="7">
    <source>
        <dbReference type="SAM" id="Phobius"/>
    </source>
</evidence>
<reference evidence="9 10" key="1">
    <citation type="journal article" date="2012" name="Stand. Genomic Sci.">
        <title>Complete genome sequence of the facultatively chemolithoautotrophic and methylotrophic alpha Proteobacterium Starkeya novella type strain (ATCC 8093(T)).</title>
        <authorList>
            <person name="Kappler U."/>
            <person name="Davenport K."/>
            <person name="Beatson S."/>
            <person name="Lucas S."/>
            <person name="Lapidus A."/>
            <person name="Copeland A."/>
            <person name="Berry K.W."/>
            <person name="Glavina Del Rio T."/>
            <person name="Hammon N."/>
            <person name="Dalin E."/>
            <person name="Tice H."/>
            <person name="Pitluck S."/>
            <person name="Richardson P."/>
            <person name="Bruce D."/>
            <person name="Goodwin L.A."/>
            <person name="Han C."/>
            <person name="Tapia R."/>
            <person name="Detter J.C."/>
            <person name="Chang Y.J."/>
            <person name="Jeffries C.D."/>
            <person name="Land M."/>
            <person name="Hauser L."/>
            <person name="Kyrpides N.C."/>
            <person name="Goker M."/>
            <person name="Ivanova N."/>
            <person name="Klenk H.P."/>
            <person name="Woyke T."/>
        </authorList>
    </citation>
    <scope>NUCLEOTIDE SEQUENCE [LARGE SCALE GENOMIC DNA]</scope>
    <source>
        <strain evidence="10">ATCC 8093 / DSM 506 / JCM 20403 / CCM 1077 / IAM 12100 / NBRC 12443 / NCIMB 10456</strain>
    </source>
</reference>
<organism evidence="9 10">
    <name type="scientific">Ancylobacter novellus (strain ATCC 8093 / DSM 506 / JCM 20403 / CCM 1077 / IAM 12100 / NBRC 12443 / NCIMB 10456)</name>
    <name type="common">Starkeya novella</name>
    <dbReference type="NCBI Taxonomy" id="639283"/>
    <lineage>
        <taxon>Bacteria</taxon>
        <taxon>Pseudomonadati</taxon>
        <taxon>Pseudomonadota</taxon>
        <taxon>Alphaproteobacteria</taxon>
        <taxon>Hyphomicrobiales</taxon>
        <taxon>Xanthobacteraceae</taxon>
        <taxon>Ancylobacter</taxon>
    </lineage>
</organism>
<dbReference type="Proteomes" id="UP000006633">
    <property type="component" value="Chromosome"/>
</dbReference>
<protein>
    <submittedName>
        <fullName evidence="9">Cytochrome c oxidase subunit III</fullName>
    </submittedName>
</protein>
<dbReference type="OrthoDB" id="9808200at2"/>
<dbReference type="PANTHER" id="PTHR11403">
    <property type="entry name" value="CYTOCHROME C OXIDASE SUBUNIT III"/>
    <property type="match status" value="1"/>
</dbReference>
<proteinExistence type="inferred from homology"/>
<evidence type="ECO:0000256" key="5">
    <source>
        <dbReference type="ARBA" id="ARBA00023136"/>
    </source>
</evidence>
<dbReference type="EMBL" id="CP002026">
    <property type="protein sequence ID" value="ADH91510.1"/>
    <property type="molecule type" value="Genomic_DNA"/>
</dbReference>
<feature type="transmembrane region" description="Helical" evidence="7">
    <location>
        <begin position="46"/>
        <end position="66"/>
    </location>
</feature>
<feature type="transmembrane region" description="Helical" evidence="7">
    <location>
        <begin position="209"/>
        <end position="229"/>
    </location>
</feature>
<dbReference type="SUPFAM" id="SSF81452">
    <property type="entry name" value="Cytochrome c oxidase subunit III-like"/>
    <property type="match status" value="1"/>
</dbReference>
<feature type="transmembrane region" description="Helical" evidence="7">
    <location>
        <begin position="116"/>
        <end position="136"/>
    </location>
</feature>
<evidence type="ECO:0000256" key="4">
    <source>
        <dbReference type="ARBA" id="ARBA00022989"/>
    </source>
</evidence>
<dbReference type="RefSeq" id="WP_013169010.1">
    <property type="nucleotide sequence ID" value="NC_014217.1"/>
</dbReference>
<evidence type="ECO:0000313" key="9">
    <source>
        <dbReference type="EMBL" id="ADH91510.1"/>
    </source>
</evidence>
<evidence type="ECO:0000256" key="6">
    <source>
        <dbReference type="RuleBase" id="RU003376"/>
    </source>
</evidence>
<dbReference type="eggNOG" id="COG1845">
    <property type="taxonomic scope" value="Bacteria"/>
</dbReference>
<dbReference type="KEGG" id="sno:Snov_4242"/>
<accession>D7A1T5</accession>
<evidence type="ECO:0000256" key="1">
    <source>
        <dbReference type="ARBA" id="ARBA00004141"/>
    </source>
</evidence>
<feature type="transmembrane region" description="Helical" evidence="7">
    <location>
        <begin position="86"/>
        <end position="104"/>
    </location>
</feature>
<dbReference type="InterPro" id="IPR013833">
    <property type="entry name" value="Cyt_c_oxidase_su3_a-hlx"/>
</dbReference>